<dbReference type="InterPro" id="IPR032675">
    <property type="entry name" value="LRR_dom_sf"/>
</dbReference>
<dbReference type="Proteomes" id="UP001049176">
    <property type="component" value="Chromosome 6"/>
</dbReference>
<proteinExistence type="predicted"/>
<accession>A0A9P7RZ71</accession>
<dbReference type="EMBL" id="CM032186">
    <property type="protein sequence ID" value="KAG7091693.1"/>
    <property type="molecule type" value="Genomic_DNA"/>
</dbReference>
<dbReference type="GeneID" id="66079790"/>
<evidence type="ECO:0000313" key="1">
    <source>
        <dbReference type="EMBL" id="KAG7091693.1"/>
    </source>
</evidence>
<dbReference type="RefSeq" id="XP_043008163.1">
    <property type="nucleotide sequence ID" value="XM_043155690.1"/>
</dbReference>
<evidence type="ECO:0000313" key="2">
    <source>
        <dbReference type="Proteomes" id="UP001049176"/>
    </source>
</evidence>
<dbReference type="Gene3D" id="3.80.10.10">
    <property type="entry name" value="Ribonuclease Inhibitor"/>
    <property type="match status" value="1"/>
</dbReference>
<dbReference type="AlphaFoldDB" id="A0A9P7RZ71"/>
<sequence length="534" mass="61238">MFTLDQLNGAILADIFSMIHDSSRHTLFSLLRVNGEVYHHTLPLIYQQCTFDFTQAVPSGETNPFLITQKKLNKILEADSSSIVLRSVRKIVLRSNNAIWAGNSDDGYPYVPSENEVYDKWSSLVKFVSRASHLKELVFDCRERVPLILLETLQNFHPACRLHVRNWTRLSSDTKVGDPYEEALARSPCLRSIHILSLTGGSELNLDEAAFQRILALSPHLESFTYLTQDVGRSCVRYDFGQTHRQEAPKFSEATVRKDMKTIRWGKSEPVYGSGSRGFLDRSMIEHWGAFMNFQTVQMLDLGWVQDPEVLEYIMTRRTFEGVRDLSFKLVSITGLDSVSVEQRLRDAVNRFLSSFTRLESLSIDNYHRRIDLGSLLASHGESLRSLSLRYIEEYRARPVLTLEDLHLIRTSASHLETLGIDINFTPKGKYESEAYEVLGSFHNLRTLNVYYNIKAVDETFGEEVYWKVAKTPASKLEEVNLYVQELPESPLGGRIVWMMDAIGHGPSQAQHRTFHMRRCERDDMRHCLQSDGV</sequence>
<reference evidence="1" key="1">
    <citation type="journal article" date="2021" name="Genome Biol. Evol.">
        <title>The assembled and annotated genome of the fairy-ring fungus Marasmius oreades.</title>
        <authorList>
            <person name="Hiltunen M."/>
            <person name="Ament-Velasquez S.L."/>
            <person name="Johannesson H."/>
        </authorList>
    </citation>
    <scope>NUCLEOTIDE SEQUENCE</scope>
    <source>
        <strain evidence="1">03SP1</strain>
    </source>
</reference>
<keyword evidence="2" id="KW-1185">Reference proteome</keyword>
<gene>
    <name evidence="1" type="ORF">E1B28_010714</name>
</gene>
<protein>
    <submittedName>
        <fullName evidence="1">Uncharacterized protein</fullName>
    </submittedName>
</protein>
<comment type="caution">
    <text evidence="1">The sequence shown here is derived from an EMBL/GenBank/DDBJ whole genome shotgun (WGS) entry which is preliminary data.</text>
</comment>
<dbReference type="SUPFAM" id="SSF52047">
    <property type="entry name" value="RNI-like"/>
    <property type="match status" value="1"/>
</dbReference>
<dbReference type="KEGG" id="more:E1B28_010714"/>
<dbReference type="OrthoDB" id="2870900at2759"/>
<name>A0A9P7RZ71_9AGAR</name>
<organism evidence="1 2">
    <name type="scientific">Marasmius oreades</name>
    <name type="common">fairy-ring Marasmius</name>
    <dbReference type="NCBI Taxonomy" id="181124"/>
    <lineage>
        <taxon>Eukaryota</taxon>
        <taxon>Fungi</taxon>
        <taxon>Dikarya</taxon>
        <taxon>Basidiomycota</taxon>
        <taxon>Agaricomycotina</taxon>
        <taxon>Agaricomycetes</taxon>
        <taxon>Agaricomycetidae</taxon>
        <taxon>Agaricales</taxon>
        <taxon>Marasmiineae</taxon>
        <taxon>Marasmiaceae</taxon>
        <taxon>Marasmius</taxon>
    </lineage>
</organism>